<name>A0ABQ9JGM3_9CUCU</name>
<keyword evidence="2" id="KW-1185">Reference proteome</keyword>
<organism evidence="1 2">
    <name type="scientific">Molorchus minor</name>
    <dbReference type="NCBI Taxonomy" id="1323400"/>
    <lineage>
        <taxon>Eukaryota</taxon>
        <taxon>Metazoa</taxon>
        <taxon>Ecdysozoa</taxon>
        <taxon>Arthropoda</taxon>
        <taxon>Hexapoda</taxon>
        <taxon>Insecta</taxon>
        <taxon>Pterygota</taxon>
        <taxon>Neoptera</taxon>
        <taxon>Endopterygota</taxon>
        <taxon>Coleoptera</taxon>
        <taxon>Polyphaga</taxon>
        <taxon>Cucujiformia</taxon>
        <taxon>Chrysomeloidea</taxon>
        <taxon>Cerambycidae</taxon>
        <taxon>Lamiinae</taxon>
        <taxon>Monochamini</taxon>
        <taxon>Molorchus</taxon>
    </lineage>
</organism>
<dbReference type="EMBL" id="JAPWTJ010000558">
    <property type="protein sequence ID" value="KAJ8977359.1"/>
    <property type="molecule type" value="Genomic_DNA"/>
</dbReference>
<evidence type="ECO:0000313" key="2">
    <source>
        <dbReference type="Proteomes" id="UP001162164"/>
    </source>
</evidence>
<dbReference type="Proteomes" id="UP001162164">
    <property type="component" value="Unassembled WGS sequence"/>
</dbReference>
<comment type="caution">
    <text evidence="1">The sequence shown here is derived from an EMBL/GenBank/DDBJ whole genome shotgun (WGS) entry which is preliminary data.</text>
</comment>
<proteinExistence type="predicted"/>
<protein>
    <submittedName>
        <fullName evidence="1">Uncharacterized protein</fullName>
    </submittedName>
</protein>
<gene>
    <name evidence="1" type="ORF">NQ317_009556</name>
</gene>
<evidence type="ECO:0000313" key="1">
    <source>
        <dbReference type="EMBL" id="KAJ8977359.1"/>
    </source>
</evidence>
<reference evidence="1" key="1">
    <citation type="journal article" date="2023" name="Insect Mol. Biol.">
        <title>Genome sequencing provides insights into the evolution of gene families encoding plant cell wall-degrading enzymes in longhorned beetles.</title>
        <authorList>
            <person name="Shin N.R."/>
            <person name="Okamura Y."/>
            <person name="Kirsch R."/>
            <person name="Pauchet Y."/>
        </authorList>
    </citation>
    <scope>NUCLEOTIDE SEQUENCE</scope>
    <source>
        <strain evidence="1">MMC_N1</strain>
    </source>
</reference>
<accession>A0ABQ9JGM3</accession>
<sequence length="66" mass="7277">MAEICCLDACPESKTEFSYSGARKDNCRSASPHKNLKAPHCKAMMSNLYSITRMGLKISAPRALLK</sequence>